<proteinExistence type="predicted"/>
<keyword evidence="1" id="KW-1133">Transmembrane helix</keyword>
<feature type="transmembrane region" description="Helical" evidence="1">
    <location>
        <begin position="279"/>
        <end position="305"/>
    </location>
</feature>
<feature type="transmembrane region" description="Helical" evidence="1">
    <location>
        <begin position="374"/>
        <end position="394"/>
    </location>
</feature>
<feature type="transmembrane region" description="Helical" evidence="1">
    <location>
        <begin position="144"/>
        <end position="177"/>
    </location>
</feature>
<feature type="transmembrane region" description="Helical" evidence="1">
    <location>
        <begin position="453"/>
        <end position="485"/>
    </location>
</feature>
<feature type="transmembrane region" description="Helical" evidence="1">
    <location>
        <begin position="90"/>
        <end position="123"/>
    </location>
</feature>
<feature type="transmembrane region" description="Helical" evidence="1">
    <location>
        <begin position="584"/>
        <end position="612"/>
    </location>
</feature>
<organism evidence="2 3">
    <name type="scientific">Papaver atlanticum</name>
    <dbReference type="NCBI Taxonomy" id="357466"/>
    <lineage>
        <taxon>Eukaryota</taxon>
        <taxon>Viridiplantae</taxon>
        <taxon>Streptophyta</taxon>
        <taxon>Embryophyta</taxon>
        <taxon>Tracheophyta</taxon>
        <taxon>Spermatophyta</taxon>
        <taxon>Magnoliopsida</taxon>
        <taxon>Ranunculales</taxon>
        <taxon>Papaveraceae</taxon>
        <taxon>Papaveroideae</taxon>
        <taxon>Papaver</taxon>
    </lineage>
</organism>
<name>A0AAD4XML4_9MAGN</name>
<feature type="transmembrane region" description="Helical" evidence="1">
    <location>
        <begin position="240"/>
        <end position="259"/>
    </location>
</feature>
<dbReference type="PANTHER" id="PTHR33133">
    <property type="entry name" value="OS08G0107100 PROTEIN-RELATED"/>
    <property type="match status" value="1"/>
</dbReference>
<evidence type="ECO:0000256" key="1">
    <source>
        <dbReference type="SAM" id="Phobius"/>
    </source>
</evidence>
<comment type="caution">
    <text evidence="2">The sequence shown here is derived from an EMBL/GenBank/DDBJ whole genome shotgun (WGS) entry which is preliminary data.</text>
</comment>
<evidence type="ECO:0000313" key="2">
    <source>
        <dbReference type="EMBL" id="KAI3926655.1"/>
    </source>
</evidence>
<sequence>MDRKLEEFHLMGIFDICREAYKVTFSWKKIFSRIALALILPLAIIFPVQIFLSALVMNKIQFHLQNIDVTQIENPEYISNLQTQVVSEMIIIYVSQIICGLFFVIFSLLPTSAVVYTVACVYCSKDITFKKVMSAVPKLWKRLMITFLWFFLILFVCNFIYFLAIMLMVILFVASGILSDLSVESISNMSVLPRILAIPYMIGAIYISFVWYMASVVSILEDIRGIEAMKKGKNLIKGKIWIVFVTYILVQICNTGVLFSFSSLAVHGEPLAMVFRVSYGIFCLLLLVILIYFGLVIQTIIYFVCKSHHKENIDKSNLGDHLDGYHLGHYVPLSKDEDIQLTGTMDRKSEEIQSMGIFDIYREAYKVTMSSKKIFSQIALALILPFALITLAQIEIVEHINNSLFNLIFTLFHSVLFQLLTSAIVYTAACSYCSKDITFKKVMSAVPRLWKRLMITFLWVFLILLVYSFLLIILMVILFVVSGILSDQVALKSTKNMYVLLVILLIYMIGAIYISLIWYMACVVSILEDIRGIKAIKKGKNLIKGNIWIVFVTFFLLLICNMATVFSFSSLVVHGESLAMVVRVILGICYLLLLVILIHFGLVTQTIVYFVCKSYHKENIDKSSLTDHLDDYYLGYYVPLNKDEDLQLGGNAV</sequence>
<keyword evidence="1" id="KW-0472">Membrane</keyword>
<feature type="transmembrane region" description="Helical" evidence="1">
    <location>
        <begin position="197"/>
        <end position="220"/>
    </location>
</feature>
<gene>
    <name evidence="2" type="ORF">MKW98_014302</name>
</gene>
<dbReference type="Proteomes" id="UP001202328">
    <property type="component" value="Unassembled WGS sequence"/>
</dbReference>
<dbReference type="AlphaFoldDB" id="A0AAD4XML4"/>
<keyword evidence="1" id="KW-0812">Transmembrane</keyword>
<accession>A0AAD4XML4</accession>
<feature type="transmembrane region" description="Helical" evidence="1">
    <location>
        <begin position="34"/>
        <end position="56"/>
    </location>
</feature>
<protein>
    <submittedName>
        <fullName evidence="2">Uncharacterized protein</fullName>
    </submittedName>
</protein>
<keyword evidence="3" id="KW-1185">Reference proteome</keyword>
<feature type="transmembrane region" description="Helical" evidence="1">
    <location>
        <begin position="406"/>
        <end position="432"/>
    </location>
</feature>
<reference evidence="2" key="1">
    <citation type="submission" date="2022-04" db="EMBL/GenBank/DDBJ databases">
        <title>A functionally conserved STORR gene fusion in Papaver species that diverged 16.8 million years ago.</title>
        <authorList>
            <person name="Catania T."/>
        </authorList>
    </citation>
    <scope>NUCLEOTIDE SEQUENCE</scope>
    <source>
        <strain evidence="2">S-188037</strain>
    </source>
</reference>
<dbReference type="EMBL" id="JAJJMB010007966">
    <property type="protein sequence ID" value="KAI3926655.1"/>
    <property type="molecule type" value="Genomic_DNA"/>
</dbReference>
<feature type="transmembrane region" description="Helical" evidence="1">
    <location>
        <begin position="497"/>
        <end position="527"/>
    </location>
</feature>
<evidence type="ECO:0000313" key="3">
    <source>
        <dbReference type="Proteomes" id="UP001202328"/>
    </source>
</evidence>
<dbReference type="PANTHER" id="PTHR33133:SF5">
    <property type="entry name" value="OS08G0107100 PROTEIN"/>
    <property type="match status" value="1"/>
</dbReference>
<feature type="transmembrane region" description="Helical" evidence="1">
    <location>
        <begin position="547"/>
        <end position="572"/>
    </location>
</feature>